<dbReference type="EC" id="2.7.13.3" evidence="2"/>
<dbReference type="InterPro" id="IPR003594">
    <property type="entry name" value="HATPase_dom"/>
</dbReference>
<dbReference type="Pfam" id="PF00072">
    <property type="entry name" value="Response_reg"/>
    <property type="match status" value="1"/>
</dbReference>
<dbReference type="InterPro" id="IPR001789">
    <property type="entry name" value="Sig_transdc_resp-reg_receiver"/>
</dbReference>
<keyword evidence="10" id="KW-0812">Transmembrane</keyword>
<sequence>MKKTFPFVFYIFGALALFSFILLFLINFAIHISTKRQMEIEKVNEYETTFKTFSFYFQRAIADIYFNIDEIVNLMSSSEAEEKKKEKISSLLSGSHYIKYLLVVDKDNTIMDVFPYRNEFIGFDLSMSPVVKNKGKYGVFGPFVCAIDKQPYYVISKSFSDKTILVFLNIPGINSLLEILKKQDYYAFIVNQQGFAIAHINEEVVSQGTNLKDLKLVEKGINGKQGLIEEKIDKNHYVFIARQIPETNYTMFIGEEYTKAFRAFYKLRQRGFYVMAVFAAFSILLGLLLSNALVKPIHGILKMILKIKKGEYKITPYKSGFREFDALSSSLLSMAEIIADRELKLRKIFEASKDAIAVVSIDGDIIDINDAGVKMFGYNDKSEMLKIKTQQTYVDISDRVKYLKELEEKGYVENYEVALKRKSGEVFYGLISSSAVRNKNGELLFIVTTIKDMTEKRRLQEQIFQIQKMESIGRLAGSIVHDFNNILTIIHGSNQLLKMHAGADPLIDKYTSSISKGVEKAMDFTKKLLAFSRKQPMSFNIYDLNEVIKEEVKLLKPTIREDIELQLETSDSPLFVNLDTAYFTQVLLNLAVNAMDAMPHGGTISIETQQRTIDEDYVKAYPLAKKGNYACITFSDTGTGIPKDIIDKIFDPFFTTKTEGTGLGLSIVYGIVQQHNGFINVYSEEGKGTTFRIYLPVTEKAEKIPEEKIAEVSVEIKNICLVEDNNDVRAVIKEILINNGFEVIPFSSGLDLLNRFEELKDSVDLYLFDVVMPEIGGFELYKRLREIKPDIKVVFMTGYANNIAEVNYLIKEGLQIINKPFSIAELKNKIKEIS</sequence>
<proteinExistence type="predicted"/>
<evidence type="ECO:0000256" key="10">
    <source>
        <dbReference type="SAM" id="Phobius"/>
    </source>
</evidence>
<dbReference type="InterPro" id="IPR011006">
    <property type="entry name" value="CheY-like_superfamily"/>
</dbReference>
<keyword evidence="4" id="KW-0808">Transferase</keyword>
<feature type="domain" description="PAS" evidence="13">
    <location>
        <begin position="341"/>
        <end position="379"/>
    </location>
</feature>
<evidence type="ECO:0000256" key="8">
    <source>
        <dbReference type="ARBA" id="ARBA00023012"/>
    </source>
</evidence>
<dbReference type="CDD" id="cd00156">
    <property type="entry name" value="REC"/>
    <property type="match status" value="1"/>
</dbReference>
<dbReference type="InterPro" id="IPR003661">
    <property type="entry name" value="HisK_dim/P_dom"/>
</dbReference>
<name>A0A7C4EPP5_9BACT</name>
<feature type="domain" description="Response regulatory" evidence="12">
    <location>
        <begin position="718"/>
        <end position="834"/>
    </location>
</feature>
<feature type="modified residue" description="4-aspartylphosphate" evidence="9">
    <location>
        <position position="769"/>
    </location>
</feature>
<feature type="domain" description="Histidine kinase" evidence="11">
    <location>
        <begin position="478"/>
        <end position="699"/>
    </location>
</feature>
<reference evidence="15" key="1">
    <citation type="journal article" date="2020" name="mSystems">
        <title>Genome- and Community-Level Interaction Insights into Carbon Utilization and Element Cycling Functions of Hydrothermarchaeota in Hydrothermal Sediment.</title>
        <authorList>
            <person name="Zhou Z."/>
            <person name="Liu Y."/>
            <person name="Xu W."/>
            <person name="Pan J."/>
            <person name="Luo Z.H."/>
            <person name="Li M."/>
        </authorList>
    </citation>
    <scope>NUCLEOTIDE SEQUENCE [LARGE SCALE GENOMIC DNA]</scope>
    <source>
        <strain evidence="15">SpSt-788</strain>
    </source>
</reference>
<keyword evidence="5" id="KW-0547">Nucleotide-binding</keyword>
<dbReference type="SMART" id="SM00086">
    <property type="entry name" value="PAC"/>
    <property type="match status" value="1"/>
</dbReference>
<dbReference type="Gene3D" id="3.40.50.2300">
    <property type="match status" value="1"/>
</dbReference>
<evidence type="ECO:0000256" key="4">
    <source>
        <dbReference type="ARBA" id="ARBA00022679"/>
    </source>
</evidence>
<dbReference type="SUPFAM" id="SSF47384">
    <property type="entry name" value="Homodimeric domain of signal transducing histidine kinase"/>
    <property type="match status" value="1"/>
</dbReference>
<evidence type="ECO:0000256" key="5">
    <source>
        <dbReference type="ARBA" id="ARBA00022741"/>
    </source>
</evidence>
<keyword evidence="7" id="KW-0067">ATP-binding</keyword>
<dbReference type="PANTHER" id="PTHR43065:SF46">
    <property type="entry name" value="C4-DICARBOXYLATE TRANSPORT SENSOR PROTEIN DCTB"/>
    <property type="match status" value="1"/>
</dbReference>
<feature type="transmembrane region" description="Helical" evidence="10">
    <location>
        <begin position="272"/>
        <end position="294"/>
    </location>
</feature>
<dbReference type="InterPro" id="IPR036097">
    <property type="entry name" value="HisK_dim/P_sf"/>
</dbReference>
<dbReference type="SMART" id="SM00448">
    <property type="entry name" value="REC"/>
    <property type="match status" value="1"/>
</dbReference>
<dbReference type="Pfam" id="PF13426">
    <property type="entry name" value="PAS_9"/>
    <property type="match status" value="1"/>
</dbReference>
<evidence type="ECO:0000313" key="15">
    <source>
        <dbReference type="EMBL" id="HGH00091.1"/>
    </source>
</evidence>
<evidence type="ECO:0000256" key="6">
    <source>
        <dbReference type="ARBA" id="ARBA00022777"/>
    </source>
</evidence>
<evidence type="ECO:0000256" key="3">
    <source>
        <dbReference type="ARBA" id="ARBA00022553"/>
    </source>
</evidence>
<dbReference type="InterPro" id="IPR001610">
    <property type="entry name" value="PAC"/>
</dbReference>
<comment type="catalytic activity">
    <reaction evidence="1">
        <text>ATP + protein L-histidine = ADP + protein N-phospho-L-histidine.</text>
        <dbReference type="EC" id="2.7.13.3"/>
    </reaction>
</comment>
<dbReference type="SUPFAM" id="SSF52172">
    <property type="entry name" value="CheY-like"/>
    <property type="match status" value="1"/>
</dbReference>
<dbReference type="InterPro" id="IPR035965">
    <property type="entry name" value="PAS-like_dom_sf"/>
</dbReference>
<dbReference type="InterPro" id="IPR000700">
    <property type="entry name" value="PAS-assoc_C"/>
</dbReference>
<protein>
    <recommendedName>
        <fullName evidence="2">histidine kinase</fullName>
        <ecNumber evidence="2">2.7.13.3</ecNumber>
    </recommendedName>
</protein>
<evidence type="ECO:0000259" key="13">
    <source>
        <dbReference type="PROSITE" id="PS50112"/>
    </source>
</evidence>
<dbReference type="PROSITE" id="PS50110">
    <property type="entry name" value="RESPONSE_REGULATORY"/>
    <property type="match status" value="1"/>
</dbReference>
<dbReference type="SMART" id="SM00387">
    <property type="entry name" value="HATPase_c"/>
    <property type="match status" value="1"/>
</dbReference>
<keyword evidence="10" id="KW-0472">Membrane</keyword>
<dbReference type="PRINTS" id="PR00344">
    <property type="entry name" value="BCTRLSENSOR"/>
</dbReference>
<dbReference type="NCBIfam" id="TIGR00229">
    <property type="entry name" value="sensory_box"/>
    <property type="match status" value="1"/>
</dbReference>
<evidence type="ECO:0000256" key="2">
    <source>
        <dbReference type="ARBA" id="ARBA00012438"/>
    </source>
</evidence>
<accession>A0A7C4EPP5</accession>
<dbReference type="Gene3D" id="6.10.340.10">
    <property type="match status" value="1"/>
</dbReference>
<dbReference type="SMART" id="SM00388">
    <property type="entry name" value="HisKA"/>
    <property type="match status" value="1"/>
</dbReference>
<dbReference type="AlphaFoldDB" id="A0A7C4EPP5"/>
<dbReference type="PROSITE" id="PS50113">
    <property type="entry name" value="PAC"/>
    <property type="match status" value="1"/>
</dbReference>
<dbReference type="PANTHER" id="PTHR43065">
    <property type="entry name" value="SENSOR HISTIDINE KINASE"/>
    <property type="match status" value="1"/>
</dbReference>
<dbReference type="EMBL" id="DTHO01000070">
    <property type="protein sequence ID" value="HGH00091.1"/>
    <property type="molecule type" value="Genomic_DNA"/>
</dbReference>
<evidence type="ECO:0000259" key="14">
    <source>
        <dbReference type="PROSITE" id="PS50113"/>
    </source>
</evidence>
<dbReference type="PROSITE" id="PS50109">
    <property type="entry name" value="HIS_KIN"/>
    <property type="match status" value="1"/>
</dbReference>
<keyword evidence="8" id="KW-0902">Two-component regulatory system</keyword>
<keyword evidence="3 9" id="KW-0597">Phosphoprotein</keyword>
<gene>
    <name evidence="15" type="ORF">ENV75_06575</name>
</gene>
<dbReference type="SUPFAM" id="SSF55874">
    <property type="entry name" value="ATPase domain of HSP90 chaperone/DNA topoisomerase II/histidine kinase"/>
    <property type="match status" value="1"/>
</dbReference>
<dbReference type="Gene3D" id="3.30.450.20">
    <property type="entry name" value="PAS domain"/>
    <property type="match status" value="2"/>
</dbReference>
<dbReference type="PROSITE" id="PS50112">
    <property type="entry name" value="PAS"/>
    <property type="match status" value="1"/>
</dbReference>
<dbReference type="SUPFAM" id="SSF55785">
    <property type="entry name" value="PYP-like sensor domain (PAS domain)"/>
    <property type="match status" value="1"/>
</dbReference>
<dbReference type="Gene3D" id="3.30.565.10">
    <property type="entry name" value="Histidine kinase-like ATPase, C-terminal domain"/>
    <property type="match status" value="1"/>
</dbReference>
<dbReference type="GO" id="GO:0005524">
    <property type="term" value="F:ATP binding"/>
    <property type="evidence" value="ECO:0007669"/>
    <property type="project" value="UniProtKB-KW"/>
</dbReference>
<evidence type="ECO:0000256" key="1">
    <source>
        <dbReference type="ARBA" id="ARBA00000085"/>
    </source>
</evidence>
<comment type="caution">
    <text evidence="15">The sequence shown here is derived from an EMBL/GenBank/DDBJ whole genome shotgun (WGS) entry which is preliminary data.</text>
</comment>
<keyword evidence="6" id="KW-0418">Kinase</keyword>
<feature type="transmembrane region" description="Helical" evidence="10">
    <location>
        <begin position="6"/>
        <end position="30"/>
    </location>
</feature>
<dbReference type="InterPro" id="IPR036890">
    <property type="entry name" value="HATPase_C_sf"/>
</dbReference>
<organism evidence="15">
    <name type="scientific">Thermodesulfovibrio aggregans</name>
    <dbReference type="NCBI Taxonomy" id="86166"/>
    <lineage>
        <taxon>Bacteria</taxon>
        <taxon>Pseudomonadati</taxon>
        <taxon>Nitrospirota</taxon>
        <taxon>Thermodesulfovibrionia</taxon>
        <taxon>Thermodesulfovibrionales</taxon>
        <taxon>Thermodesulfovibrionaceae</taxon>
        <taxon>Thermodesulfovibrio</taxon>
    </lineage>
</organism>
<dbReference type="CDD" id="cd00082">
    <property type="entry name" value="HisKA"/>
    <property type="match status" value="1"/>
</dbReference>
<evidence type="ECO:0000259" key="12">
    <source>
        <dbReference type="PROSITE" id="PS50110"/>
    </source>
</evidence>
<evidence type="ECO:0000259" key="11">
    <source>
        <dbReference type="PROSITE" id="PS50109"/>
    </source>
</evidence>
<keyword evidence="10" id="KW-1133">Transmembrane helix</keyword>
<dbReference type="GO" id="GO:0000155">
    <property type="term" value="F:phosphorelay sensor kinase activity"/>
    <property type="evidence" value="ECO:0007669"/>
    <property type="project" value="InterPro"/>
</dbReference>
<dbReference type="InterPro" id="IPR000014">
    <property type="entry name" value="PAS"/>
</dbReference>
<dbReference type="Gene3D" id="1.10.287.130">
    <property type="match status" value="1"/>
</dbReference>
<evidence type="ECO:0000256" key="9">
    <source>
        <dbReference type="PROSITE-ProRule" id="PRU00169"/>
    </source>
</evidence>
<evidence type="ECO:0000256" key="7">
    <source>
        <dbReference type="ARBA" id="ARBA00022840"/>
    </source>
</evidence>
<dbReference type="InterPro" id="IPR005467">
    <property type="entry name" value="His_kinase_dom"/>
</dbReference>
<dbReference type="Pfam" id="PF02518">
    <property type="entry name" value="HATPase_c"/>
    <property type="match status" value="1"/>
</dbReference>
<feature type="domain" description="PAC" evidence="14">
    <location>
        <begin position="413"/>
        <end position="465"/>
    </location>
</feature>
<dbReference type="InterPro" id="IPR004358">
    <property type="entry name" value="Sig_transdc_His_kin-like_C"/>
</dbReference>